<name>A0A834WX06_9FABA</name>
<dbReference type="EMBL" id="JAAIUW010000004">
    <property type="protein sequence ID" value="KAF7834158.1"/>
    <property type="molecule type" value="Genomic_DNA"/>
</dbReference>
<comment type="caution">
    <text evidence="1">The sequence shown here is derived from an EMBL/GenBank/DDBJ whole genome shotgun (WGS) entry which is preliminary data.</text>
</comment>
<evidence type="ECO:0000313" key="1">
    <source>
        <dbReference type="EMBL" id="KAF7834158.1"/>
    </source>
</evidence>
<sequence length="78" mass="8725">MKVGKGQKVEEALPQVSETAKEVANFPITSTTLPYSSLLLAHKEPIPWGDYWVLVEQRGGEMGEYSVAFLREIESDIE</sequence>
<keyword evidence="2" id="KW-1185">Reference proteome</keyword>
<proteinExistence type="predicted"/>
<gene>
    <name evidence="1" type="ORF">G2W53_009017</name>
</gene>
<reference evidence="1" key="1">
    <citation type="submission" date="2020-09" db="EMBL/GenBank/DDBJ databases">
        <title>Genome-Enabled Discovery of Anthraquinone Biosynthesis in Senna tora.</title>
        <authorList>
            <person name="Kang S.-H."/>
            <person name="Pandey R.P."/>
            <person name="Lee C.-M."/>
            <person name="Sim J.-S."/>
            <person name="Jeong J.-T."/>
            <person name="Choi B.-S."/>
            <person name="Jung M."/>
            <person name="Ginzburg D."/>
            <person name="Zhao K."/>
            <person name="Won S.Y."/>
            <person name="Oh T.-J."/>
            <person name="Yu Y."/>
            <person name="Kim N.-H."/>
            <person name="Lee O.R."/>
            <person name="Lee T.-H."/>
            <person name="Bashyal P."/>
            <person name="Kim T.-S."/>
            <person name="Lee W.-H."/>
            <person name="Kawkins C."/>
            <person name="Kim C.-K."/>
            <person name="Kim J.S."/>
            <person name="Ahn B.O."/>
            <person name="Rhee S.Y."/>
            <person name="Sohng J.K."/>
        </authorList>
    </citation>
    <scope>NUCLEOTIDE SEQUENCE</scope>
    <source>
        <tissue evidence="1">Leaf</tissue>
    </source>
</reference>
<protein>
    <submittedName>
        <fullName evidence="1">Uncharacterized protein</fullName>
    </submittedName>
</protein>
<accession>A0A834WX06</accession>
<dbReference type="Proteomes" id="UP000634136">
    <property type="component" value="Unassembled WGS sequence"/>
</dbReference>
<dbReference type="AlphaFoldDB" id="A0A834WX06"/>
<organism evidence="1 2">
    <name type="scientific">Senna tora</name>
    <dbReference type="NCBI Taxonomy" id="362788"/>
    <lineage>
        <taxon>Eukaryota</taxon>
        <taxon>Viridiplantae</taxon>
        <taxon>Streptophyta</taxon>
        <taxon>Embryophyta</taxon>
        <taxon>Tracheophyta</taxon>
        <taxon>Spermatophyta</taxon>
        <taxon>Magnoliopsida</taxon>
        <taxon>eudicotyledons</taxon>
        <taxon>Gunneridae</taxon>
        <taxon>Pentapetalae</taxon>
        <taxon>rosids</taxon>
        <taxon>fabids</taxon>
        <taxon>Fabales</taxon>
        <taxon>Fabaceae</taxon>
        <taxon>Caesalpinioideae</taxon>
        <taxon>Cassia clade</taxon>
        <taxon>Senna</taxon>
    </lineage>
</organism>
<evidence type="ECO:0000313" key="2">
    <source>
        <dbReference type="Proteomes" id="UP000634136"/>
    </source>
</evidence>